<dbReference type="EMBL" id="JAAAHW010011568">
    <property type="protein sequence ID" value="KAF9919210.1"/>
    <property type="molecule type" value="Genomic_DNA"/>
</dbReference>
<dbReference type="OrthoDB" id="158739at2759"/>
<evidence type="ECO:0000313" key="5">
    <source>
        <dbReference type="EMBL" id="KAF9919210.1"/>
    </source>
</evidence>
<dbReference type="GO" id="GO:0005576">
    <property type="term" value="C:extracellular region"/>
    <property type="evidence" value="ECO:0007669"/>
    <property type="project" value="UniProtKB-SubCell"/>
</dbReference>
<dbReference type="GO" id="GO:0043657">
    <property type="term" value="C:host cell"/>
    <property type="evidence" value="ECO:0007669"/>
    <property type="project" value="UniProtKB-SubCell"/>
</dbReference>
<comment type="caution">
    <text evidence="5">The sequence shown here is derived from an EMBL/GenBank/DDBJ whole genome shotgun (WGS) entry which is preliminary data.</text>
</comment>
<dbReference type="InterPro" id="IPR045379">
    <property type="entry name" value="Crinkler_N"/>
</dbReference>
<dbReference type="AlphaFoldDB" id="A0A9P6IKV3"/>
<keyword evidence="3" id="KW-0964">Secreted</keyword>
<evidence type="ECO:0000256" key="1">
    <source>
        <dbReference type="ARBA" id="ARBA00004340"/>
    </source>
</evidence>
<dbReference type="Proteomes" id="UP000749646">
    <property type="component" value="Unassembled WGS sequence"/>
</dbReference>
<keyword evidence="6" id="KW-1185">Reference proteome</keyword>
<gene>
    <name evidence="5" type="ORF">BGZ65_012278</name>
</gene>
<sequence length="109" mass="11764">MADDLTIRCMVDGESTPFSVKAKSTKSVYDLKKAIKKEKPNDFGDVDADTLILWKVSLPNTATVDTLTLGSLPDGSTNLGELNARTLVSELFPKGQGVNDYIIVKPPPP</sequence>
<proteinExistence type="predicted"/>
<feature type="domain" description="Crinkler effector protein N-terminal" evidence="4">
    <location>
        <begin position="5"/>
        <end position="97"/>
    </location>
</feature>
<comment type="subcellular location">
    <subcellularLocation>
        <location evidence="1">Host cell</location>
    </subcellularLocation>
    <subcellularLocation>
        <location evidence="2">Secreted</location>
    </subcellularLocation>
</comment>
<evidence type="ECO:0000256" key="2">
    <source>
        <dbReference type="ARBA" id="ARBA00004613"/>
    </source>
</evidence>
<evidence type="ECO:0000259" key="4">
    <source>
        <dbReference type="Pfam" id="PF20147"/>
    </source>
</evidence>
<dbReference type="Pfam" id="PF20147">
    <property type="entry name" value="Crinkler"/>
    <property type="match status" value="1"/>
</dbReference>
<evidence type="ECO:0000313" key="6">
    <source>
        <dbReference type="Proteomes" id="UP000749646"/>
    </source>
</evidence>
<reference evidence="5" key="1">
    <citation type="journal article" date="2020" name="Fungal Divers.">
        <title>Resolving the Mortierellaceae phylogeny through synthesis of multi-gene phylogenetics and phylogenomics.</title>
        <authorList>
            <person name="Vandepol N."/>
            <person name="Liber J."/>
            <person name="Desiro A."/>
            <person name="Na H."/>
            <person name="Kennedy M."/>
            <person name="Barry K."/>
            <person name="Grigoriev I.V."/>
            <person name="Miller A.N."/>
            <person name="O'Donnell K."/>
            <person name="Stajich J.E."/>
            <person name="Bonito G."/>
        </authorList>
    </citation>
    <scope>NUCLEOTIDE SEQUENCE</scope>
    <source>
        <strain evidence="5">MES-2147</strain>
    </source>
</reference>
<organism evidence="5 6">
    <name type="scientific">Modicella reniformis</name>
    <dbReference type="NCBI Taxonomy" id="1440133"/>
    <lineage>
        <taxon>Eukaryota</taxon>
        <taxon>Fungi</taxon>
        <taxon>Fungi incertae sedis</taxon>
        <taxon>Mucoromycota</taxon>
        <taxon>Mortierellomycotina</taxon>
        <taxon>Mortierellomycetes</taxon>
        <taxon>Mortierellales</taxon>
        <taxon>Mortierellaceae</taxon>
        <taxon>Modicella</taxon>
    </lineage>
</organism>
<name>A0A9P6IKV3_9FUNG</name>
<protein>
    <recommendedName>
        <fullName evidence="4">Crinkler effector protein N-terminal domain-containing protein</fullName>
    </recommendedName>
</protein>
<feature type="non-terminal residue" evidence="5">
    <location>
        <position position="109"/>
    </location>
</feature>
<accession>A0A9P6IKV3</accession>
<evidence type="ECO:0000256" key="3">
    <source>
        <dbReference type="ARBA" id="ARBA00022525"/>
    </source>
</evidence>